<name>A0A1I1WMW4_9BACL</name>
<evidence type="ECO:0000313" key="4">
    <source>
        <dbReference type="Proteomes" id="UP000198855"/>
    </source>
</evidence>
<organism evidence="3 4">
    <name type="scientific">Paenibacillus catalpae</name>
    <dbReference type="NCBI Taxonomy" id="1045775"/>
    <lineage>
        <taxon>Bacteria</taxon>
        <taxon>Bacillati</taxon>
        <taxon>Bacillota</taxon>
        <taxon>Bacilli</taxon>
        <taxon>Bacillales</taxon>
        <taxon>Paenibacillaceae</taxon>
        <taxon>Paenibacillus</taxon>
    </lineage>
</organism>
<gene>
    <name evidence="3" type="ORF">SAMN05216378_1762</name>
</gene>
<dbReference type="InterPro" id="IPR023393">
    <property type="entry name" value="START-like_dom_sf"/>
</dbReference>
<keyword evidence="4" id="KW-1185">Reference proteome</keyword>
<dbReference type="Gene3D" id="3.30.530.20">
    <property type="match status" value="2"/>
</dbReference>
<dbReference type="STRING" id="1045775.SAMN05216378_1762"/>
<dbReference type="SUPFAM" id="SSF55961">
    <property type="entry name" value="Bet v1-like"/>
    <property type="match status" value="2"/>
</dbReference>
<dbReference type="Pfam" id="PF08327">
    <property type="entry name" value="AHSA1"/>
    <property type="match status" value="2"/>
</dbReference>
<comment type="similarity">
    <text evidence="1">Belongs to the AHA1 family.</text>
</comment>
<dbReference type="CDD" id="cd08900">
    <property type="entry name" value="SRPBCC_CalC_Aha1-like_7"/>
    <property type="match status" value="1"/>
</dbReference>
<reference evidence="4" key="1">
    <citation type="submission" date="2016-10" db="EMBL/GenBank/DDBJ databases">
        <authorList>
            <person name="Varghese N."/>
            <person name="Submissions S."/>
        </authorList>
    </citation>
    <scope>NUCLEOTIDE SEQUENCE [LARGE SCALE GENOMIC DNA]</scope>
    <source>
        <strain evidence="4">CGMCC 1.10784</strain>
    </source>
</reference>
<feature type="domain" description="Activator of Hsp90 ATPase homologue 1/2-like C-terminal" evidence="2">
    <location>
        <begin position="173"/>
        <end position="298"/>
    </location>
</feature>
<protein>
    <submittedName>
        <fullName evidence="3">Uncharacterized conserved protein YndB, AHSA1/START domain</fullName>
    </submittedName>
</protein>
<dbReference type="InterPro" id="IPR013538">
    <property type="entry name" value="ASHA1/2-like_C"/>
</dbReference>
<dbReference type="AlphaFoldDB" id="A0A1I1WMW4"/>
<proteinExistence type="inferred from homology"/>
<dbReference type="EMBL" id="FOMT01000002">
    <property type="protein sequence ID" value="SFD96359.1"/>
    <property type="molecule type" value="Genomic_DNA"/>
</dbReference>
<feature type="domain" description="Activator of Hsp90 ATPase homologue 1/2-like C-terminal" evidence="2">
    <location>
        <begin position="19"/>
        <end position="138"/>
    </location>
</feature>
<dbReference type="CDD" id="cd08894">
    <property type="entry name" value="SRPBCC_CalC_Aha1-like_1"/>
    <property type="match status" value="1"/>
</dbReference>
<sequence length="304" mass="34830">MKEKFVNHGTFVIEKTYPASRKQVYEAMADAEAKARWFTKPEVFEFRVGGREFSSGEAPDGGLFTFDATYQEIVPLERIVYTYVMDFNGLRFSVSITTIELADADGGTKLTFTEQGTFFDGLDAVENREHGSRELLELLGNSLAQIGESVAGEDNADLAPGELEFVHTRLYDSPREEVYRAWAQPELLAQWWGPNGFTSTFREFDFREGGFWRFTFHGPDGKVYPNENKFIEIESGKRIVLEHQGAPEFRLTATFTDNADRTRVIFRQQFKDKKIFEQVKSYCPDSNEQNLDRLQAVLDGQRVK</sequence>
<dbReference type="OrthoDB" id="9803476at2"/>
<evidence type="ECO:0000259" key="2">
    <source>
        <dbReference type="Pfam" id="PF08327"/>
    </source>
</evidence>
<dbReference type="Proteomes" id="UP000198855">
    <property type="component" value="Unassembled WGS sequence"/>
</dbReference>
<evidence type="ECO:0000313" key="3">
    <source>
        <dbReference type="EMBL" id="SFD96359.1"/>
    </source>
</evidence>
<dbReference type="RefSeq" id="WP_091183650.1">
    <property type="nucleotide sequence ID" value="NZ_FOMT01000002.1"/>
</dbReference>
<accession>A0A1I1WMW4</accession>
<evidence type="ECO:0000256" key="1">
    <source>
        <dbReference type="ARBA" id="ARBA00006817"/>
    </source>
</evidence>